<evidence type="ECO:0000256" key="7">
    <source>
        <dbReference type="ARBA" id="ARBA00022821"/>
    </source>
</evidence>
<evidence type="ECO:0000256" key="9">
    <source>
        <dbReference type="ARBA" id="ARBA00023002"/>
    </source>
</evidence>
<keyword evidence="4 13" id="KW-0349">Heme</keyword>
<feature type="binding site" description="axial binding residue" evidence="13">
    <location>
        <position position="445"/>
    </location>
    <ligand>
        <name>heme</name>
        <dbReference type="ChEBI" id="CHEBI:30413"/>
    </ligand>
    <ligandPart>
        <name>Fe</name>
        <dbReference type="ChEBI" id="CHEBI:18248"/>
    </ligandPart>
</feature>
<organism evidence="15">
    <name type="scientific">Setaria italica</name>
    <name type="common">Foxtail millet</name>
    <name type="synonym">Panicum italicum</name>
    <dbReference type="NCBI Taxonomy" id="4555"/>
    <lineage>
        <taxon>Eukaryota</taxon>
        <taxon>Viridiplantae</taxon>
        <taxon>Streptophyta</taxon>
        <taxon>Embryophyta</taxon>
        <taxon>Tracheophyta</taxon>
        <taxon>Spermatophyta</taxon>
        <taxon>Magnoliopsida</taxon>
        <taxon>Liliopsida</taxon>
        <taxon>Poales</taxon>
        <taxon>Poaceae</taxon>
        <taxon>PACMAD clade</taxon>
        <taxon>Panicoideae</taxon>
        <taxon>Panicodae</taxon>
        <taxon>Paniceae</taxon>
        <taxon>Cenchrinae</taxon>
        <taxon>Setaria</taxon>
    </lineage>
</organism>
<evidence type="ECO:0000256" key="3">
    <source>
        <dbReference type="ARBA" id="ARBA00010617"/>
    </source>
</evidence>
<dbReference type="Pfam" id="PF00067">
    <property type="entry name" value="p450"/>
    <property type="match status" value="1"/>
</dbReference>
<evidence type="ECO:0008006" key="16">
    <source>
        <dbReference type="Google" id="ProtNLM"/>
    </source>
</evidence>
<keyword evidence="12" id="KW-0472">Membrane</keyword>
<dbReference type="EMBL" id="CM003535">
    <property type="protein sequence ID" value="RCV37510.1"/>
    <property type="molecule type" value="Genomic_DNA"/>
</dbReference>
<gene>
    <name evidence="15" type="ORF">SETIT_8G068800v2</name>
</gene>
<dbReference type="GO" id="GO:0016020">
    <property type="term" value="C:membrane"/>
    <property type="evidence" value="ECO:0007669"/>
    <property type="project" value="UniProtKB-SubCell"/>
</dbReference>
<dbReference type="GO" id="GO:0005506">
    <property type="term" value="F:iron ion binding"/>
    <property type="evidence" value="ECO:0007669"/>
    <property type="project" value="InterPro"/>
</dbReference>
<dbReference type="GO" id="GO:0006952">
    <property type="term" value="P:defense response"/>
    <property type="evidence" value="ECO:0007669"/>
    <property type="project" value="UniProtKB-KW"/>
</dbReference>
<dbReference type="Gene3D" id="1.10.630.10">
    <property type="entry name" value="Cytochrome P450"/>
    <property type="match status" value="1"/>
</dbReference>
<accession>A0A368S6N6</accession>
<dbReference type="KEGG" id="sita:101782916"/>
<dbReference type="GO" id="GO:0016709">
    <property type="term" value="F:oxidoreductase activity, acting on paired donors, with incorporation or reduction of molecular oxygen, NAD(P)H as one donor, and incorporation of one atom of oxygen"/>
    <property type="evidence" value="ECO:0007669"/>
    <property type="project" value="UniProtKB-ARBA"/>
</dbReference>
<dbReference type="AlphaFoldDB" id="A0A368S6N6"/>
<dbReference type="STRING" id="4555.A0A368S6N6"/>
<dbReference type="PANTHER" id="PTHR47955:SF11">
    <property type="entry name" value="4-HYDROXYPHENYLACETALDEHYDE OXIME MONOOXYGENASE"/>
    <property type="match status" value="1"/>
</dbReference>
<dbReference type="GO" id="GO:0020037">
    <property type="term" value="F:heme binding"/>
    <property type="evidence" value="ECO:0007669"/>
    <property type="project" value="InterPro"/>
</dbReference>
<evidence type="ECO:0000256" key="10">
    <source>
        <dbReference type="ARBA" id="ARBA00023004"/>
    </source>
</evidence>
<dbReference type="PANTHER" id="PTHR47955">
    <property type="entry name" value="CYTOCHROME P450 FAMILY 71 PROTEIN"/>
    <property type="match status" value="1"/>
</dbReference>
<dbReference type="OrthoDB" id="620821at2759"/>
<evidence type="ECO:0000256" key="8">
    <source>
        <dbReference type="ARBA" id="ARBA00022989"/>
    </source>
</evidence>
<evidence type="ECO:0000256" key="5">
    <source>
        <dbReference type="ARBA" id="ARBA00022692"/>
    </source>
</evidence>
<reference evidence="15" key="2">
    <citation type="submission" date="2015-07" db="EMBL/GenBank/DDBJ databases">
        <authorList>
            <person name="Noorani M."/>
        </authorList>
    </citation>
    <scope>NUCLEOTIDE SEQUENCE</scope>
    <source>
        <strain evidence="15">Yugu1</strain>
    </source>
</reference>
<proteinExistence type="inferred from homology"/>
<evidence type="ECO:0000256" key="13">
    <source>
        <dbReference type="PIRSR" id="PIRSR602401-1"/>
    </source>
</evidence>
<dbReference type="InterPro" id="IPR036396">
    <property type="entry name" value="Cyt_P450_sf"/>
</dbReference>
<reference evidence="15" key="1">
    <citation type="journal article" date="2012" name="Nat. Biotechnol.">
        <title>Reference genome sequence of the model plant Setaria.</title>
        <authorList>
            <person name="Bennetzen J.L."/>
            <person name="Schmutz J."/>
            <person name="Wang H."/>
            <person name="Percifield R."/>
            <person name="Hawkins J."/>
            <person name="Pontaroli A.C."/>
            <person name="Estep M."/>
            <person name="Feng L."/>
            <person name="Vaughn J.N."/>
            <person name="Grimwood J."/>
            <person name="Jenkins J."/>
            <person name="Barry K."/>
            <person name="Lindquist E."/>
            <person name="Hellsten U."/>
            <person name="Deshpande S."/>
            <person name="Wang X."/>
            <person name="Wu X."/>
            <person name="Mitros T."/>
            <person name="Triplett J."/>
            <person name="Yang X."/>
            <person name="Ye C.Y."/>
            <person name="Mauro-Herrera M."/>
            <person name="Wang L."/>
            <person name="Li P."/>
            <person name="Sharma M."/>
            <person name="Sharma R."/>
            <person name="Ronald P.C."/>
            <person name="Panaud O."/>
            <person name="Kellogg E.A."/>
            <person name="Brutnell T.P."/>
            <person name="Doust A.N."/>
            <person name="Tuskan G.A."/>
            <person name="Rokhsar D."/>
            <person name="Devos K.M."/>
        </authorList>
    </citation>
    <scope>NUCLEOTIDE SEQUENCE [LARGE SCALE GENOMIC DNA]</scope>
    <source>
        <strain evidence="15">Yugu1</strain>
    </source>
</reference>
<dbReference type="CDD" id="cd11072">
    <property type="entry name" value="CYP71-like"/>
    <property type="match status" value="1"/>
</dbReference>
<sequence>MEDKALLAAVSVFALLVVLSKLKSLLVITKPKLNLPPGPWTLPVIGSLHHLGTSPSIHRAMRRLAQKHGPLMTLRLGEVPALVVSSPEATKEIMKTHDIMFGDRHMNATIATLTFNGNDIAFAPYGERWRHLRKICVLEMLSAARVQSFRHIREEEVARMMQNLAASAGSGAAVNLTKMIARFINDTFVRESVGSRSKYQDEYLDALDAVMRLTSGLNVSDLFPSSRLMQVLSTAPRKALACRNRIQHILEQVIQDTKESMDHGNEVATGSEGFVGVLLRLQKESSMAIPLDDNTIVAVMLDMFSAGSETSSTTLNWCMTELVRNPEAMAKAQAEVREAFKGNSTIGEGDLKELSYLNLVIKEALRLHIPAPLLIPRKCRETCQVMGYDVPKGMVVFVNMWAICRNPKYWDNPEEFKPERFENSNLDYKGTDYEFLPFGAGRRICPGINLGVGNIELALASFLYHFDWKLPDGIEPKDVDVCEAAGLVGSKKISLVLHPVTRIPPANVD</sequence>
<comment type="cofactor">
    <cofactor evidence="1 13">
        <name>heme</name>
        <dbReference type="ChEBI" id="CHEBI:30413"/>
    </cofactor>
</comment>
<keyword evidence="9 14" id="KW-0560">Oxidoreductase</keyword>
<dbReference type="InterPro" id="IPR017972">
    <property type="entry name" value="Cyt_P450_CS"/>
</dbReference>
<comment type="subcellular location">
    <subcellularLocation>
        <location evidence="2">Membrane</location>
        <topology evidence="2">Single-pass membrane protein</topology>
    </subcellularLocation>
</comment>
<evidence type="ECO:0000256" key="6">
    <source>
        <dbReference type="ARBA" id="ARBA00022723"/>
    </source>
</evidence>
<dbReference type="FunFam" id="1.10.630.10:FF:000008">
    <property type="entry name" value="Cytochrome P450 71D8"/>
    <property type="match status" value="1"/>
</dbReference>
<comment type="similarity">
    <text evidence="3 14">Belongs to the cytochrome P450 family.</text>
</comment>
<keyword evidence="10 13" id="KW-0408">Iron</keyword>
<dbReference type="PRINTS" id="PR00385">
    <property type="entry name" value="P450"/>
</dbReference>
<protein>
    <recommendedName>
        <fullName evidence="16">Cytochrome P450</fullName>
    </recommendedName>
</protein>
<evidence type="ECO:0000313" key="15">
    <source>
        <dbReference type="EMBL" id="RCV37510.1"/>
    </source>
</evidence>
<evidence type="ECO:0000256" key="12">
    <source>
        <dbReference type="ARBA" id="ARBA00023136"/>
    </source>
</evidence>
<dbReference type="GO" id="GO:0010333">
    <property type="term" value="F:terpene synthase activity"/>
    <property type="evidence" value="ECO:0007669"/>
    <property type="project" value="UniProtKB-ARBA"/>
</dbReference>
<keyword evidence="8" id="KW-1133">Transmembrane helix</keyword>
<evidence type="ECO:0000256" key="14">
    <source>
        <dbReference type="RuleBase" id="RU000461"/>
    </source>
</evidence>
<dbReference type="GO" id="GO:0051502">
    <property type="term" value="P:diterpene phytoalexin biosynthetic process"/>
    <property type="evidence" value="ECO:0007669"/>
    <property type="project" value="UniProtKB-ARBA"/>
</dbReference>
<name>A0A368S6N6_SETIT</name>
<evidence type="ECO:0000256" key="1">
    <source>
        <dbReference type="ARBA" id="ARBA00001971"/>
    </source>
</evidence>
<keyword evidence="11 14" id="KW-0503">Monooxygenase</keyword>
<keyword evidence="7" id="KW-0611">Plant defense</keyword>
<dbReference type="PRINTS" id="PR00463">
    <property type="entry name" value="EP450I"/>
</dbReference>
<keyword evidence="5" id="KW-0812">Transmembrane</keyword>
<dbReference type="InterPro" id="IPR001128">
    <property type="entry name" value="Cyt_P450"/>
</dbReference>
<dbReference type="SUPFAM" id="SSF48264">
    <property type="entry name" value="Cytochrome P450"/>
    <property type="match status" value="1"/>
</dbReference>
<evidence type="ECO:0000256" key="2">
    <source>
        <dbReference type="ARBA" id="ARBA00004167"/>
    </source>
</evidence>
<dbReference type="InterPro" id="IPR002401">
    <property type="entry name" value="Cyt_P450_E_grp-I"/>
</dbReference>
<evidence type="ECO:0000256" key="4">
    <source>
        <dbReference type="ARBA" id="ARBA00022617"/>
    </source>
</evidence>
<evidence type="ECO:0000256" key="11">
    <source>
        <dbReference type="ARBA" id="ARBA00023033"/>
    </source>
</evidence>
<keyword evidence="6 13" id="KW-0479">Metal-binding</keyword>
<dbReference type="PROSITE" id="PS00086">
    <property type="entry name" value="CYTOCHROME_P450"/>
    <property type="match status" value="1"/>
</dbReference>